<feature type="transmembrane region" description="Helical" evidence="6">
    <location>
        <begin position="99"/>
        <end position="119"/>
    </location>
</feature>
<name>A0AAJ0H6K3_9PEZI</name>
<dbReference type="GO" id="GO:0005741">
    <property type="term" value="C:mitochondrial outer membrane"/>
    <property type="evidence" value="ECO:0007669"/>
    <property type="project" value="TreeGrafter"/>
</dbReference>
<dbReference type="InterPro" id="IPR004307">
    <property type="entry name" value="TspO_MBR"/>
</dbReference>
<evidence type="ECO:0000256" key="5">
    <source>
        <dbReference type="ARBA" id="ARBA00023136"/>
    </source>
</evidence>
<proteinExistence type="inferred from homology"/>
<sequence length="198" mass="21319">MTTYIPSLTLSGTIFNNPLASIALPIALGTAVGYSTRPKDTKATYLSWTQPPLRPPPWLFGPVWTVLYGMMGYAAYRAVHLGTSPFSSPSVISAAKHGATLYTIQLGLNLAWMPLFFGLRRPVEAAVDAVALFGVNAYLAYLWGTEVDAAAGWLLAPYVVWLGFASYLSLGTGYLNGWDLRDPETKVKGKGKGKGKAL</sequence>
<reference evidence="7" key="2">
    <citation type="submission" date="2023-06" db="EMBL/GenBank/DDBJ databases">
        <authorList>
            <consortium name="Lawrence Berkeley National Laboratory"/>
            <person name="Haridas S."/>
            <person name="Hensen N."/>
            <person name="Bonometti L."/>
            <person name="Westerberg I."/>
            <person name="Brannstrom I.O."/>
            <person name="Guillou S."/>
            <person name="Cros-Aarteil S."/>
            <person name="Calhoun S."/>
            <person name="Kuo A."/>
            <person name="Mondo S."/>
            <person name="Pangilinan J."/>
            <person name="Riley R."/>
            <person name="Labutti K."/>
            <person name="Andreopoulos B."/>
            <person name="Lipzen A."/>
            <person name="Chen C."/>
            <person name="Yanf M."/>
            <person name="Daum C."/>
            <person name="Ng V."/>
            <person name="Clum A."/>
            <person name="Steindorff A."/>
            <person name="Ohm R."/>
            <person name="Martin F."/>
            <person name="Silar P."/>
            <person name="Natvig D."/>
            <person name="Lalanne C."/>
            <person name="Gautier V."/>
            <person name="Ament-Velasquez S.L."/>
            <person name="Kruys A."/>
            <person name="Hutchinson M.I."/>
            <person name="Powell A.J."/>
            <person name="Barry K."/>
            <person name="Miller A.N."/>
            <person name="Grigoriev I.V."/>
            <person name="Debuchy R."/>
            <person name="Gladieux P."/>
            <person name="Thoren M.H."/>
            <person name="Johannesson H."/>
        </authorList>
    </citation>
    <scope>NUCLEOTIDE SEQUENCE</scope>
    <source>
        <strain evidence="7">CBS 955.72</strain>
    </source>
</reference>
<evidence type="ECO:0000313" key="8">
    <source>
        <dbReference type="Proteomes" id="UP001275084"/>
    </source>
</evidence>
<keyword evidence="8" id="KW-1185">Reference proteome</keyword>
<dbReference type="GO" id="GO:0033013">
    <property type="term" value="P:tetrapyrrole metabolic process"/>
    <property type="evidence" value="ECO:0007669"/>
    <property type="project" value="UniProtKB-ARBA"/>
</dbReference>
<evidence type="ECO:0000256" key="3">
    <source>
        <dbReference type="ARBA" id="ARBA00022692"/>
    </source>
</evidence>
<dbReference type="Gene3D" id="1.20.1260.100">
    <property type="entry name" value="TspO/MBR protein"/>
    <property type="match status" value="1"/>
</dbReference>
<dbReference type="PANTHER" id="PTHR10057">
    <property type="entry name" value="PERIPHERAL-TYPE BENZODIAZEPINE RECEPTOR"/>
    <property type="match status" value="1"/>
</dbReference>
<gene>
    <name evidence="7" type="ORF">B0T25DRAFT_573943</name>
</gene>
<evidence type="ECO:0000256" key="4">
    <source>
        <dbReference type="ARBA" id="ARBA00022989"/>
    </source>
</evidence>
<comment type="subcellular location">
    <subcellularLocation>
        <location evidence="1">Membrane</location>
        <topology evidence="1">Multi-pass membrane protein</topology>
    </subcellularLocation>
</comment>
<evidence type="ECO:0000313" key="7">
    <source>
        <dbReference type="EMBL" id="KAK3341581.1"/>
    </source>
</evidence>
<comment type="similarity">
    <text evidence="2">Belongs to the TspO/BZRP family.</text>
</comment>
<feature type="transmembrane region" description="Helical" evidence="6">
    <location>
        <begin position="150"/>
        <end position="170"/>
    </location>
</feature>
<keyword evidence="3 6" id="KW-0812">Transmembrane</keyword>
<evidence type="ECO:0000256" key="1">
    <source>
        <dbReference type="ARBA" id="ARBA00004141"/>
    </source>
</evidence>
<dbReference type="CDD" id="cd15904">
    <property type="entry name" value="TSPO_MBR"/>
    <property type="match status" value="1"/>
</dbReference>
<dbReference type="InterPro" id="IPR038330">
    <property type="entry name" value="TspO/MBR-related_sf"/>
</dbReference>
<dbReference type="AlphaFoldDB" id="A0AAJ0H6K3"/>
<dbReference type="PANTHER" id="PTHR10057:SF0">
    <property type="entry name" value="TRANSLOCATOR PROTEIN"/>
    <property type="match status" value="1"/>
</dbReference>
<keyword evidence="5 6" id="KW-0472">Membrane</keyword>
<evidence type="ECO:0000256" key="2">
    <source>
        <dbReference type="ARBA" id="ARBA00007524"/>
    </source>
</evidence>
<dbReference type="FunFam" id="1.20.1260.100:FF:000001">
    <property type="entry name" value="translocator protein 2"/>
    <property type="match status" value="1"/>
</dbReference>
<feature type="transmembrane region" description="Helical" evidence="6">
    <location>
        <begin position="126"/>
        <end position="144"/>
    </location>
</feature>
<keyword evidence="4 6" id="KW-1133">Transmembrane helix</keyword>
<feature type="transmembrane region" description="Helical" evidence="6">
    <location>
        <begin position="20"/>
        <end position="37"/>
    </location>
</feature>
<accession>A0AAJ0H6K3</accession>
<evidence type="ECO:0000256" key="6">
    <source>
        <dbReference type="SAM" id="Phobius"/>
    </source>
</evidence>
<protein>
    <submittedName>
        <fullName evidence="7">TspO/MBR family-domain-containing protein</fullName>
    </submittedName>
</protein>
<feature type="transmembrane region" description="Helical" evidence="6">
    <location>
        <begin position="58"/>
        <end position="79"/>
    </location>
</feature>
<dbReference type="EMBL" id="JAUIQD010000008">
    <property type="protein sequence ID" value="KAK3341581.1"/>
    <property type="molecule type" value="Genomic_DNA"/>
</dbReference>
<reference evidence="7" key="1">
    <citation type="journal article" date="2023" name="Mol. Phylogenet. Evol.">
        <title>Genome-scale phylogeny and comparative genomics of the fungal order Sordariales.</title>
        <authorList>
            <person name="Hensen N."/>
            <person name="Bonometti L."/>
            <person name="Westerberg I."/>
            <person name="Brannstrom I.O."/>
            <person name="Guillou S."/>
            <person name="Cros-Aarteil S."/>
            <person name="Calhoun S."/>
            <person name="Haridas S."/>
            <person name="Kuo A."/>
            <person name="Mondo S."/>
            <person name="Pangilinan J."/>
            <person name="Riley R."/>
            <person name="LaButti K."/>
            <person name="Andreopoulos B."/>
            <person name="Lipzen A."/>
            <person name="Chen C."/>
            <person name="Yan M."/>
            <person name="Daum C."/>
            <person name="Ng V."/>
            <person name="Clum A."/>
            <person name="Steindorff A."/>
            <person name="Ohm R.A."/>
            <person name="Martin F."/>
            <person name="Silar P."/>
            <person name="Natvig D.O."/>
            <person name="Lalanne C."/>
            <person name="Gautier V."/>
            <person name="Ament-Velasquez S.L."/>
            <person name="Kruys A."/>
            <person name="Hutchinson M.I."/>
            <person name="Powell A.J."/>
            <person name="Barry K."/>
            <person name="Miller A.N."/>
            <person name="Grigoriev I.V."/>
            <person name="Debuchy R."/>
            <person name="Gladieux P."/>
            <person name="Hiltunen Thoren M."/>
            <person name="Johannesson H."/>
        </authorList>
    </citation>
    <scope>NUCLEOTIDE SEQUENCE</scope>
    <source>
        <strain evidence="7">CBS 955.72</strain>
    </source>
</reference>
<dbReference type="Pfam" id="PF03073">
    <property type="entry name" value="TspO_MBR"/>
    <property type="match status" value="1"/>
</dbReference>
<organism evidence="7 8">
    <name type="scientific">Lasiosphaeria hispida</name>
    <dbReference type="NCBI Taxonomy" id="260671"/>
    <lineage>
        <taxon>Eukaryota</taxon>
        <taxon>Fungi</taxon>
        <taxon>Dikarya</taxon>
        <taxon>Ascomycota</taxon>
        <taxon>Pezizomycotina</taxon>
        <taxon>Sordariomycetes</taxon>
        <taxon>Sordariomycetidae</taxon>
        <taxon>Sordariales</taxon>
        <taxon>Lasiosphaeriaceae</taxon>
        <taxon>Lasiosphaeria</taxon>
    </lineage>
</organism>
<comment type="caution">
    <text evidence="7">The sequence shown here is derived from an EMBL/GenBank/DDBJ whole genome shotgun (WGS) entry which is preliminary data.</text>
</comment>
<dbReference type="Proteomes" id="UP001275084">
    <property type="component" value="Unassembled WGS sequence"/>
</dbReference>